<dbReference type="GO" id="GO:0030864">
    <property type="term" value="C:cortical actin cytoskeleton"/>
    <property type="evidence" value="ECO:0007669"/>
    <property type="project" value="TreeGrafter"/>
</dbReference>
<dbReference type="GO" id="GO:0045159">
    <property type="term" value="F:myosin II binding"/>
    <property type="evidence" value="ECO:0007669"/>
    <property type="project" value="TreeGrafter"/>
</dbReference>
<dbReference type="GO" id="GO:0032878">
    <property type="term" value="P:regulation of establishment or maintenance of cell polarity"/>
    <property type="evidence" value="ECO:0007669"/>
    <property type="project" value="TreeGrafter"/>
</dbReference>
<dbReference type="GO" id="GO:0008593">
    <property type="term" value="P:regulation of Notch signaling pathway"/>
    <property type="evidence" value="ECO:0007669"/>
    <property type="project" value="TreeGrafter"/>
</dbReference>
<organism evidence="3">
    <name type="scientific">Nippostrongylus brasiliensis</name>
    <name type="common">Rat hookworm</name>
    <dbReference type="NCBI Taxonomy" id="27835"/>
    <lineage>
        <taxon>Eukaryota</taxon>
        <taxon>Metazoa</taxon>
        <taxon>Ecdysozoa</taxon>
        <taxon>Nematoda</taxon>
        <taxon>Chromadorea</taxon>
        <taxon>Rhabditida</taxon>
        <taxon>Rhabditina</taxon>
        <taxon>Rhabditomorpha</taxon>
        <taxon>Strongyloidea</taxon>
        <taxon>Heligmosomidae</taxon>
        <taxon>Nippostrongylus</taxon>
    </lineage>
</organism>
<accession>A0A0N4YV43</accession>
<dbReference type="GO" id="GO:0005096">
    <property type="term" value="F:GTPase activator activity"/>
    <property type="evidence" value="ECO:0007669"/>
    <property type="project" value="TreeGrafter"/>
</dbReference>
<sequence length="216" mass="23953">MGVKISHLGKQSVRALSVDDILPPDSKNYLREAFNAAIKYLSMKGLPRFSAKEIRRNREYSARKWPIDAKVEIGDENRVIKESTKRQLCITGHENGTLRVWSAGDAVMQLLFVIDSRKEFLGFSEEGLTPHPLTIEMCDHSKLGSSAQDTRALPIRQTAWKYHPGYQPQSLAGSNKSIIVQLKPALAVTAVAILSSRHLIAASNEYGFATTSCASR</sequence>
<evidence type="ECO:0000313" key="2">
    <source>
        <dbReference type="Proteomes" id="UP000271162"/>
    </source>
</evidence>
<evidence type="ECO:0000313" key="1">
    <source>
        <dbReference type="EMBL" id="VDL84858.1"/>
    </source>
</evidence>
<name>A0A0N4YV43_NIPBR</name>
<gene>
    <name evidence="1" type="ORF">NBR_LOCUS21117</name>
</gene>
<dbReference type="GO" id="GO:0006893">
    <property type="term" value="P:Golgi to plasma membrane transport"/>
    <property type="evidence" value="ECO:0007669"/>
    <property type="project" value="TreeGrafter"/>
</dbReference>
<evidence type="ECO:0000313" key="3">
    <source>
        <dbReference type="WBParaSite" id="NBR_0002111501-mRNA-1"/>
    </source>
</evidence>
<dbReference type="GO" id="GO:0051294">
    <property type="term" value="P:establishment of spindle orientation"/>
    <property type="evidence" value="ECO:0007669"/>
    <property type="project" value="TreeGrafter"/>
</dbReference>
<proteinExistence type="predicted"/>
<dbReference type="GO" id="GO:0005886">
    <property type="term" value="C:plasma membrane"/>
    <property type="evidence" value="ECO:0007669"/>
    <property type="project" value="TreeGrafter"/>
</dbReference>
<reference evidence="1 2" key="2">
    <citation type="submission" date="2018-11" db="EMBL/GenBank/DDBJ databases">
        <authorList>
            <consortium name="Pathogen Informatics"/>
        </authorList>
    </citation>
    <scope>NUCLEOTIDE SEQUENCE [LARGE SCALE GENOMIC DNA]</scope>
</reference>
<dbReference type="WBParaSite" id="NBR_0002111501-mRNA-1">
    <property type="protein sequence ID" value="NBR_0002111501-mRNA-1"/>
    <property type="gene ID" value="NBR_0002111501"/>
</dbReference>
<dbReference type="GO" id="GO:0030866">
    <property type="term" value="P:cortical actin cytoskeleton organization"/>
    <property type="evidence" value="ECO:0007669"/>
    <property type="project" value="TreeGrafter"/>
</dbReference>
<reference evidence="3" key="1">
    <citation type="submission" date="2017-02" db="UniProtKB">
        <authorList>
            <consortium name="WormBaseParasite"/>
        </authorList>
    </citation>
    <scope>IDENTIFICATION</scope>
</reference>
<protein>
    <submittedName>
        <fullName evidence="3">Lethal(2) giant larvae protein (inferred by orthology to a D. melanogaster protein)</fullName>
    </submittedName>
</protein>
<dbReference type="EMBL" id="UYSL01025927">
    <property type="protein sequence ID" value="VDL84858.1"/>
    <property type="molecule type" value="Genomic_DNA"/>
</dbReference>
<keyword evidence="2" id="KW-1185">Reference proteome</keyword>
<dbReference type="GO" id="GO:0019905">
    <property type="term" value="F:syntaxin binding"/>
    <property type="evidence" value="ECO:0007669"/>
    <property type="project" value="TreeGrafter"/>
</dbReference>
<dbReference type="AlphaFoldDB" id="A0A0N4YV43"/>
<dbReference type="PANTHER" id="PTHR10241:SF29">
    <property type="entry name" value="LETHAL(2) GIANT LARVAE PROTEIN"/>
    <property type="match status" value="1"/>
</dbReference>
<dbReference type="Proteomes" id="UP000271162">
    <property type="component" value="Unassembled WGS sequence"/>
</dbReference>
<dbReference type="STRING" id="27835.A0A0N4YV43"/>
<dbReference type="PANTHER" id="PTHR10241">
    <property type="entry name" value="LETHAL 2 GIANT LARVAE PROTEIN"/>
    <property type="match status" value="1"/>
</dbReference>